<organism evidence="1">
    <name type="scientific">Oikopleura dioica</name>
    <name type="common">Tunicate</name>
    <dbReference type="NCBI Taxonomy" id="34765"/>
    <lineage>
        <taxon>Eukaryota</taxon>
        <taxon>Metazoa</taxon>
        <taxon>Chordata</taxon>
        <taxon>Tunicata</taxon>
        <taxon>Appendicularia</taxon>
        <taxon>Copelata</taxon>
        <taxon>Oikopleuridae</taxon>
        <taxon>Oikopleura</taxon>
    </lineage>
</organism>
<reference evidence="1" key="1">
    <citation type="journal article" date="2010" name="Science">
        <title>Plasticity of animal genome architecture unmasked by rapid evolution of a pelagic tunicate.</title>
        <authorList>
            <person name="Denoeud F."/>
            <person name="Henriet S."/>
            <person name="Mungpakdee S."/>
            <person name="Aury J.M."/>
            <person name="Da Silva C."/>
            <person name="Brinkmann H."/>
            <person name="Mikhaleva J."/>
            <person name="Olsen L.C."/>
            <person name="Jubin C."/>
            <person name="Canestro C."/>
            <person name="Bouquet J.M."/>
            <person name="Danks G."/>
            <person name="Poulain J."/>
            <person name="Campsteijn C."/>
            <person name="Adamski M."/>
            <person name="Cross I."/>
            <person name="Yadetie F."/>
            <person name="Muffato M."/>
            <person name="Louis A."/>
            <person name="Butcher S."/>
            <person name="Tsagkogeorga G."/>
            <person name="Konrad A."/>
            <person name="Singh S."/>
            <person name="Jensen M.F."/>
            <person name="Cong E.H."/>
            <person name="Eikeseth-Otteraa H."/>
            <person name="Noel B."/>
            <person name="Anthouard V."/>
            <person name="Porcel B.M."/>
            <person name="Kachouri-Lafond R."/>
            <person name="Nishino A."/>
            <person name="Ugolini M."/>
            <person name="Chourrout P."/>
            <person name="Nishida H."/>
            <person name="Aasland R."/>
            <person name="Huzurbazar S."/>
            <person name="Westhof E."/>
            <person name="Delsuc F."/>
            <person name="Lehrach H."/>
            <person name="Reinhardt R."/>
            <person name="Weissenbach J."/>
            <person name="Roy S.W."/>
            <person name="Artiguenave F."/>
            <person name="Postlethwait J.H."/>
            <person name="Manak J.R."/>
            <person name="Thompson E.M."/>
            <person name="Jaillon O."/>
            <person name="Du Pasquier L."/>
            <person name="Boudinot P."/>
            <person name="Liberles D.A."/>
            <person name="Volff J.N."/>
            <person name="Philippe H."/>
            <person name="Lenhard B."/>
            <person name="Roest Crollius H."/>
            <person name="Wincker P."/>
            <person name="Chourrout D."/>
        </authorList>
    </citation>
    <scope>NUCLEOTIDE SEQUENCE [LARGE SCALE GENOMIC DNA]</scope>
</reference>
<feature type="non-terminal residue" evidence="1">
    <location>
        <position position="1"/>
    </location>
</feature>
<dbReference type="AlphaFoldDB" id="E4YGY6"/>
<proteinExistence type="predicted"/>
<name>E4YGY6_OIKDI</name>
<dbReference type="Proteomes" id="UP000011014">
    <property type="component" value="Unassembled WGS sequence"/>
</dbReference>
<accession>E4YGY6</accession>
<sequence length="87" mass="9988">KIIIQSRKSSVGCRYSGRLSCGRNTMRARTQHFAGVAKRWEMIIDSSGSTFFLDFTEPVIFCFLGIPRPIECKADNQSYFGQIEKFR</sequence>
<gene>
    <name evidence="1" type="ORF">GSOID_T00024796001</name>
</gene>
<protein>
    <submittedName>
        <fullName evidence="1">Uncharacterized protein</fullName>
    </submittedName>
</protein>
<dbReference type="EMBL" id="FN654542">
    <property type="protein sequence ID" value="CBY34760.1"/>
    <property type="molecule type" value="Genomic_DNA"/>
</dbReference>
<evidence type="ECO:0000313" key="1">
    <source>
        <dbReference type="EMBL" id="CBY34760.1"/>
    </source>
</evidence>